<reference evidence="1" key="1">
    <citation type="submission" date="2014-12" db="EMBL/GenBank/DDBJ databases">
        <title>Insight into the proteome of Arion vulgaris.</title>
        <authorList>
            <person name="Aradska J."/>
            <person name="Bulat T."/>
            <person name="Smidak R."/>
            <person name="Sarate P."/>
            <person name="Gangsoo J."/>
            <person name="Sialana F."/>
            <person name="Bilban M."/>
            <person name="Lubec G."/>
        </authorList>
    </citation>
    <scope>NUCLEOTIDE SEQUENCE</scope>
    <source>
        <tissue evidence="1">Skin</tissue>
    </source>
</reference>
<accession>A0A0B6YKX7</accession>
<evidence type="ECO:0000313" key="1">
    <source>
        <dbReference type="EMBL" id="CEK56868.1"/>
    </source>
</evidence>
<feature type="non-terminal residue" evidence="1">
    <location>
        <position position="1"/>
    </location>
</feature>
<name>A0A0B6YKX7_9EUPU</name>
<gene>
    <name evidence="1" type="primary">ORF28716</name>
</gene>
<protein>
    <submittedName>
        <fullName evidence="1">Uncharacterized protein</fullName>
    </submittedName>
</protein>
<dbReference type="AlphaFoldDB" id="A0A0B6YKX7"/>
<organism evidence="1">
    <name type="scientific">Arion vulgaris</name>
    <dbReference type="NCBI Taxonomy" id="1028688"/>
    <lineage>
        <taxon>Eukaryota</taxon>
        <taxon>Metazoa</taxon>
        <taxon>Spiralia</taxon>
        <taxon>Lophotrochozoa</taxon>
        <taxon>Mollusca</taxon>
        <taxon>Gastropoda</taxon>
        <taxon>Heterobranchia</taxon>
        <taxon>Euthyneura</taxon>
        <taxon>Panpulmonata</taxon>
        <taxon>Eupulmonata</taxon>
        <taxon>Stylommatophora</taxon>
        <taxon>Helicina</taxon>
        <taxon>Arionoidea</taxon>
        <taxon>Arionidae</taxon>
        <taxon>Arion</taxon>
    </lineage>
</organism>
<feature type="non-terminal residue" evidence="1">
    <location>
        <position position="120"/>
    </location>
</feature>
<sequence>IDREILYPEKVFIPERYDPDADAEELTEEERYRRIEKAERIKRLLASQSILSMSQTDISHVDENVHSRVQQEQIERAHFLTLNQELARQVTLQSKKQAAERRKTWSGVQFADAKRQYEEG</sequence>
<dbReference type="EMBL" id="HACG01010003">
    <property type="protein sequence ID" value="CEK56868.1"/>
    <property type="molecule type" value="Transcribed_RNA"/>
</dbReference>
<proteinExistence type="predicted"/>